<reference evidence="1 2" key="1">
    <citation type="submission" date="2011-01" db="EMBL/GenBank/DDBJ databases">
        <authorList>
            <person name="Weinstock G."/>
            <person name="Sodergren E."/>
            <person name="Clifton S."/>
            <person name="Fulton L."/>
            <person name="Fulton B."/>
            <person name="Courtney L."/>
            <person name="Fronick C."/>
            <person name="Harrison M."/>
            <person name="Strong C."/>
            <person name="Farmer C."/>
            <person name="Delahaunty K."/>
            <person name="Markovic C."/>
            <person name="Hall O."/>
            <person name="Minx P."/>
            <person name="Tomlinson C."/>
            <person name="Mitreva M."/>
            <person name="Hou S."/>
            <person name="Chen J."/>
            <person name="Wollam A."/>
            <person name="Pepin K.H."/>
            <person name="Johnson M."/>
            <person name="Bhonagiri V."/>
            <person name="Zhang X."/>
            <person name="Suruliraj S."/>
            <person name="Warren W."/>
            <person name="Chinwalla A."/>
            <person name="Mardis E.R."/>
            <person name="Wilson R.K."/>
        </authorList>
    </citation>
    <scope>NUCLEOTIDE SEQUENCE [LARGE SCALE GENOMIC DNA]</scope>
    <source>
        <strain evidence="2">DSM 22608 / JCM 16073 / KCTC 15190 / YIT 12066</strain>
    </source>
</reference>
<dbReference type="STRING" id="762983.HMPREF9444_00263"/>
<evidence type="ECO:0000313" key="1">
    <source>
        <dbReference type="EMBL" id="EFY07922.1"/>
    </source>
</evidence>
<protein>
    <submittedName>
        <fullName evidence="1">Uncharacterized protein</fullName>
    </submittedName>
</protein>
<proteinExistence type="predicted"/>
<dbReference type="OrthoDB" id="9805913at2"/>
<gene>
    <name evidence="1" type="ORF">HMPREF9444_00263</name>
</gene>
<comment type="caution">
    <text evidence="1">The sequence shown here is derived from an EMBL/GenBank/DDBJ whole genome shotgun (WGS) entry which is preliminary data.</text>
</comment>
<dbReference type="Proteomes" id="UP000018458">
    <property type="component" value="Unassembled WGS sequence"/>
</dbReference>
<name>E8LHV0_SUCHY</name>
<dbReference type="EMBL" id="AEVO01000009">
    <property type="protein sequence ID" value="EFY07922.1"/>
    <property type="molecule type" value="Genomic_DNA"/>
</dbReference>
<organism evidence="1 2">
    <name type="scientific">Succinatimonas hippei (strain DSM 22608 / JCM 16073 / KCTC 15190 / YIT 12066)</name>
    <dbReference type="NCBI Taxonomy" id="762983"/>
    <lineage>
        <taxon>Bacteria</taxon>
        <taxon>Pseudomonadati</taxon>
        <taxon>Pseudomonadota</taxon>
        <taxon>Gammaproteobacteria</taxon>
        <taxon>Aeromonadales</taxon>
        <taxon>Succinivibrionaceae</taxon>
        <taxon>Succinatimonas</taxon>
    </lineage>
</organism>
<accession>E8LHV0</accession>
<evidence type="ECO:0000313" key="2">
    <source>
        <dbReference type="Proteomes" id="UP000018458"/>
    </source>
</evidence>
<keyword evidence="2" id="KW-1185">Reference proteome</keyword>
<sequence>MENNRYYKLSEIKARHFWERGKLCGIPEKEISKIFHEIVVKSDELSVFIKNNLNDDFPKDISEPILQNIMKKTQELKTFVVAGVNNND</sequence>
<dbReference type="HOGENOM" id="CLU_2467838_0_0_6"/>
<dbReference type="AlphaFoldDB" id="E8LHV0"/>
<dbReference type="RefSeq" id="WP_009142488.1">
    <property type="nucleotide sequence ID" value="NZ_GL830947.1"/>
</dbReference>